<comment type="subcellular location">
    <subcellularLocation>
        <location evidence="1 7">Nucleus</location>
    </subcellularLocation>
</comment>
<comment type="caution">
    <text evidence="10">The sequence shown here is derived from an EMBL/GenBank/DDBJ whole genome shotgun (WGS) entry which is preliminary data.</text>
</comment>
<accession>A0AAV4X5T7</accession>
<dbReference type="InterPro" id="IPR040501">
    <property type="entry name" value="TFA2_Winged_2"/>
</dbReference>
<dbReference type="InterPro" id="IPR036390">
    <property type="entry name" value="WH_DNA-bd_sf"/>
</dbReference>
<keyword evidence="5 7" id="KW-0539">Nucleus</keyword>
<dbReference type="EMBL" id="BPLQ01015709">
    <property type="protein sequence ID" value="GIY90206.1"/>
    <property type="molecule type" value="Genomic_DNA"/>
</dbReference>
<dbReference type="Pfam" id="PF18121">
    <property type="entry name" value="TFA2_Winged_2"/>
    <property type="match status" value="1"/>
</dbReference>
<keyword evidence="11" id="KW-1185">Reference proteome</keyword>
<keyword evidence="2 7" id="KW-0805">Transcription regulation</keyword>
<comment type="function">
    <text evidence="6 7">Recruits TFIIH to the initiation complex and stimulates the RNA polymerase II C-terminal domain kinase and DNA-dependent ATPase activities of TFIIH. Both TFIIH and TFIIE are required for promoter clearance by RNA polymerase.</text>
</comment>
<dbReference type="SUPFAM" id="SSF46785">
    <property type="entry name" value="Winged helix' DNA-binding domain"/>
    <property type="match status" value="1"/>
</dbReference>
<keyword evidence="4 7" id="KW-0804">Transcription</keyword>
<dbReference type="FunFam" id="1.10.10.10:FF:000177">
    <property type="entry name" value="Transcription initiation factor IIE subunit beta"/>
    <property type="match status" value="1"/>
</dbReference>
<evidence type="ECO:0000256" key="4">
    <source>
        <dbReference type="ARBA" id="ARBA00023163"/>
    </source>
</evidence>
<dbReference type="GO" id="GO:0003677">
    <property type="term" value="F:DNA binding"/>
    <property type="evidence" value="ECO:0007669"/>
    <property type="project" value="UniProtKB-UniRule"/>
</dbReference>
<dbReference type="PROSITE" id="PS51351">
    <property type="entry name" value="TFIIE_BETA_C"/>
    <property type="match status" value="1"/>
</dbReference>
<sequence length="324" mass="37267">MQKRRSQIFILSSSEYRNLLSAESGRGTAKFKTFIVIFHTEILVSTTMDPALLREREAFKRRALSNPVVEKKKEKNVSEPPKKKPKAPSQPKQQKDFNYKTHSGSSQYNFGILAKIVKHMKQRHLNGDSYPLSLEEILDETNQLDVGIRQKNWLLNEALVNNPKLQMDSDGKYVFKPPYNIKDRRTLLKLLDKHDQRGLGGVAYDDVAECIPNVEKALKVLGDSAICITQPISKKKILFYNDKSTQLTIDEEFQKLWRSVAVDGLDDDKIEEYLQKQGITSMQDIGVKKVTPIQKRKKPSNRKSNFKKLNQHMTGILEDYTDKN</sequence>
<dbReference type="PANTHER" id="PTHR12716">
    <property type="entry name" value="TRANSCRIPTION INITIATION FACTOR IIE, BETA SUBUNIT"/>
    <property type="match status" value="1"/>
</dbReference>
<organism evidence="10 11">
    <name type="scientific">Caerostris darwini</name>
    <dbReference type="NCBI Taxonomy" id="1538125"/>
    <lineage>
        <taxon>Eukaryota</taxon>
        <taxon>Metazoa</taxon>
        <taxon>Ecdysozoa</taxon>
        <taxon>Arthropoda</taxon>
        <taxon>Chelicerata</taxon>
        <taxon>Arachnida</taxon>
        <taxon>Araneae</taxon>
        <taxon>Araneomorphae</taxon>
        <taxon>Entelegynae</taxon>
        <taxon>Araneoidea</taxon>
        <taxon>Araneidae</taxon>
        <taxon>Caerostris</taxon>
    </lineage>
</organism>
<evidence type="ECO:0000313" key="10">
    <source>
        <dbReference type="EMBL" id="GIY90206.1"/>
    </source>
</evidence>
<evidence type="ECO:0000256" key="5">
    <source>
        <dbReference type="ARBA" id="ARBA00023242"/>
    </source>
</evidence>
<dbReference type="InterPro" id="IPR003166">
    <property type="entry name" value="TFIIE_bsu_DNA-bd"/>
</dbReference>
<dbReference type="GO" id="GO:0001097">
    <property type="term" value="F:TFIIH-class transcription factor complex binding"/>
    <property type="evidence" value="ECO:0007669"/>
    <property type="project" value="TreeGrafter"/>
</dbReference>
<name>A0AAV4X5T7_9ARAC</name>
<comment type="subunit">
    <text evidence="7">Tetramer of two alpha and two beta chains.</text>
</comment>
<dbReference type="Proteomes" id="UP001054837">
    <property type="component" value="Unassembled WGS sequence"/>
</dbReference>
<dbReference type="GO" id="GO:0006367">
    <property type="term" value="P:transcription initiation at RNA polymerase II promoter"/>
    <property type="evidence" value="ECO:0007669"/>
    <property type="project" value="UniProtKB-UniRule"/>
</dbReference>
<dbReference type="InterPro" id="IPR016656">
    <property type="entry name" value="TFIIE-bsu"/>
</dbReference>
<evidence type="ECO:0000256" key="2">
    <source>
        <dbReference type="ARBA" id="ARBA00023015"/>
    </source>
</evidence>
<gene>
    <name evidence="10" type="primary">gtf2e2</name>
    <name evidence="10" type="ORF">CDAR_581831</name>
</gene>
<dbReference type="CDD" id="cd07977">
    <property type="entry name" value="TFIIE_beta_winged_helix"/>
    <property type="match status" value="1"/>
</dbReference>
<evidence type="ECO:0000256" key="1">
    <source>
        <dbReference type="ARBA" id="ARBA00004123"/>
    </source>
</evidence>
<comment type="similarity">
    <text evidence="7">Belongs to the TFIIE beta subunit family.</text>
</comment>
<protein>
    <recommendedName>
        <fullName evidence="7">Transcription initiation factor IIE subunit beta</fullName>
    </recommendedName>
</protein>
<proteinExistence type="inferred from homology"/>
<feature type="domain" description="TFIIE beta" evidence="9">
    <location>
        <begin position="101"/>
        <end position="182"/>
    </location>
</feature>
<evidence type="ECO:0000259" key="9">
    <source>
        <dbReference type="PROSITE" id="PS51351"/>
    </source>
</evidence>
<reference evidence="10 11" key="1">
    <citation type="submission" date="2021-06" db="EMBL/GenBank/DDBJ databases">
        <title>Caerostris darwini draft genome.</title>
        <authorList>
            <person name="Kono N."/>
            <person name="Arakawa K."/>
        </authorList>
    </citation>
    <scope>NUCLEOTIDE SEQUENCE [LARGE SCALE GENOMIC DNA]</scope>
</reference>
<evidence type="ECO:0000256" key="8">
    <source>
        <dbReference type="SAM" id="MobiDB-lite"/>
    </source>
</evidence>
<keyword evidence="3 7" id="KW-0238">DNA-binding</keyword>
<evidence type="ECO:0000256" key="6">
    <source>
        <dbReference type="ARBA" id="ARBA00025581"/>
    </source>
</evidence>
<evidence type="ECO:0000313" key="11">
    <source>
        <dbReference type="Proteomes" id="UP001054837"/>
    </source>
</evidence>
<evidence type="ECO:0000256" key="3">
    <source>
        <dbReference type="ARBA" id="ARBA00023125"/>
    </source>
</evidence>
<dbReference type="InterPro" id="IPR036388">
    <property type="entry name" value="WH-like_DNA-bd_sf"/>
</dbReference>
<feature type="region of interest" description="Disordered" evidence="8">
    <location>
        <begin position="64"/>
        <end position="103"/>
    </location>
</feature>
<feature type="compositionally biased region" description="Basic and acidic residues" evidence="8">
    <location>
        <begin position="69"/>
        <end position="82"/>
    </location>
</feature>
<dbReference type="AlphaFoldDB" id="A0AAV4X5T7"/>
<dbReference type="GO" id="GO:0005673">
    <property type="term" value="C:transcription factor TFIIE complex"/>
    <property type="evidence" value="ECO:0007669"/>
    <property type="project" value="UniProtKB-UniRule"/>
</dbReference>
<dbReference type="PANTHER" id="PTHR12716:SF8">
    <property type="entry name" value="TRANSCRIPTION INITIATION FACTOR IIE SUBUNIT BETA"/>
    <property type="match status" value="1"/>
</dbReference>
<dbReference type="PIRSF" id="PIRSF016398">
    <property type="entry name" value="TFIIE-beta"/>
    <property type="match status" value="1"/>
</dbReference>
<dbReference type="Gene3D" id="1.10.10.10">
    <property type="entry name" value="Winged helix-like DNA-binding domain superfamily/Winged helix DNA-binding domain"/>
    <property type="match status" value="1"/>
</dbReference>
<evidence type="ECO:0000256" key="7">
    <source>
        <dbReference type="PIRNR" id="PIRNR016398"/>
    </source>
</evidence>
<dbReference type="Pfam" id="PF02186">
    <property type="entry name" value="TFIIE_beta"/>
    <property type="match status" value="1"/>
</dbReference>